<dbReference type="Proteomes" id="UP000256686">
    <property type="component" value="Unassembled WGS sequence"/>
</dbReference>
<evidence type="ECO:0000313" key="3">
    <source>
        <dbReference type="Proteomes" id="UP000256686"/>
    </source>
</evidence>
<accession>A0A3D9C978</accession>
<evidence type="ECO:0000256" key="1">
    <source>
        <dbReference type="SAM" id="MobiDB-lite"/>
    </source>
</evidence>
<keyword evidence="3" id="KW-1185">Reference proteome</keyword>
<dbReference type="AlphaFoldDB" id="A0A3D9C978"/>
<organism evidence="2 3">
    <name type="scientific">Chryseobacterium pennae</name>
    <dbReference type="NCBI Taxonomy" id="2258962"/>
    <lineage>
        <taxon>Bacteria</taxon>
        <taxon>Pseudomonadati</taxon>
        <taxon>Bacteroidota</taxon>
        <taxon>Flavobacteriia</taxon>
        <taxon>Flavobacteriales</taxon>
        <taxon>Weeksellaceae</taxon>
        <taxon>Chryseobacterium group</taxon>
        <taxon>Chryseobacterium</taxon>
    </lineage>
</organism>
<evidence type="ECO:0000313" key="2">
    <source>
        <dbReference type="EMBL" id="REC62319.1"/>
    </source>
</evidence>
<gene>
    <name evidence="2" type="ORF">DRF65_11450</name>
</gene>
<reference evidence="3" key="1">
    <citation type="submission" date="2018-06" db="EMBL/GenBank/DDBJ databases">
        <authorList>
            <person name="Lum Nde A."/>
            <person name="Hugo C."/>
        </authorList>
    </citation>
    <scope>NUCLEOTIDE SEQUENCE [LARGE SCALE GENOMIC DNA]</scope>
    <source>
        <strain evidence="3">1_F178</strain>
    </source>
</reference>
<protein>
    <submittedName>
        <fullName evidence="2">Uncharacterized protein</fullName>
    </submittedName>
</protein>
<feature type="region of interest" description="Disordered" evidence="1">
    <location>
        <begin position="201"/>
        <end position="220"/>
    </location>
</feature>
<comment type="caution">
    <text evidence="2">The sequence shown here is derived from an EMBL/GenBank/DDBJ whole genome shotgun (WGS) entry which is preliminary data.</text>
</comment>
<proteinExistence type="predicted"/>
<dbReference type="EMBL" id="QNVT01000009">
    <property type="protein sequence ID" value="REC62319.1"/>
    <property type="molecule type" value="Genomic_DNA"/>
</dbReference>
<name>A0A3D9C978_9FLAO</name>
<sequence>MDRMAERELPVLKLHGLADADFFVDALNDVLIDTKNASNQIHLLDMMLFEDHYEFIYDKNLRNVKEDNWGGYDKDDDRYAAIWIRPLEVYDIVGSKLYLEQHPLRVEGLQVISIKGIDYFWDDTTAQFMECENPFNRIHKSDTLYSFKTGEPGFYIDTDRKLPLYPHELADTIKMMRERKETELPSHIHFVSHHDLSKQIHKQKIGKSQSVTKKRNGRKL</sequence>